<sequence length="350" mass="38962">MHPNVYRAAKSGDFQSPEFQSLITAISENGEDLFHQTTPNGNNILHVATQHEQVNFIENLLQHPSGPPLLWQGNSKEDTPLHIAATMGSWKSVRVLINMVKLHSIVENGQVDACRELLRKPNLHKDTALHYAVRGGHESVVKLLIEEDPQLGGVTNAADESPLYLATDRGHLYIMDLILRASVLPSSHKGPKGLTALHVAIHRPLLGKFKAVQQLLQHDICDIQIFRVIQSALHIAAFLGYSLVIDEIVKFCPSAWDIININGQTALHAAVMGGEADVVKDILRKLNLEYLIKEQDTDGNTALHLAALHKDYTIIDILARDKRIDRFITNNDHMTALDIFLAHDEECFLA</sequence>
<dbReference type="Pfam" id="PF12796">
    <property type="entry name" value="Ank_2"/>
    <property type="match status" value="3"/>
</dbReference>
<evidence type="ECO:0000256" key="1">
    <source>
        <dbReference type="PROSITE-ProRule" id="PRU00023"/>
    </source>
</evidence>
<name>A0A059CEW8_EUCGR</name>
<dbReference type="AlphaFoldDB" id="A0A059CEW8"/>
<dbReference type="PANTHER" id="PTHR24121:SF22">
    <property type="entry name" value="PROTEIN ACCELERATED CELL DEATH 6-LIKE"/>
    <property type="match status" value="1"/>
</dbReference>
<dbReference type="eggNOG" id="KOG0504">
    <property type="taxonomic scope" value="Eukaryota"/>
</dbReference>
<dbReference type="PANTHER" id="PTHR24121">
    <property type="entry name" value="NO MECHANORECEPTOR POTENTIAL C, ISOFORM D-RELATED"/>
    <property type="match status" value="1"/>
</dbReference>
<keyword evidence="1" id="KW-0040">ANK repeat</keyword>
<evidence type="ECO:0000313" key="2">
    <source>
        <dbReference type="EMBL" id="KCW76912.1"/>
    </source>
</evidence>
<dbReference type="Gramene" id="KCW76912">
    <property type="protein sequence ID" value="KCW76912"/>
    <property type="gene ID" value="EUGRSUZ_D01261"/>
</dbReference>
<dbReference type="OMA" id="KTLNWVC"/>
<proteinExistence type="predicted"/>
<gene>
    <name evidence="2" type="ORF">EUGRSUZ_D01261</name>
</gene>
<dbReference type="InParanoid" id="A0A059CEW8"/>
<feature type="repeat" description="ANK" evidence="1">
    <location>
        <begin position="262"/>
        <end position="285"/>
    </location>
</feature>
<feature type="repeat" description="ANK" evidence="1">
    <location>
        <begin position="124"/>
        <end position="156"/>
    </location>
</feature>
<protein>
    <submittedName>
        <fullName evidence="2">Uncharacterized protein</fullName>
    </submittedName>
</protein>
<dbReference type="SMART" id="SM00248">
    <property type="entry name" value="ANK"/>
    <property type="match status" value="8"/>
</dbReference>
<dbReference type="EMBL" id="KK198756">
    <property type="protein sequence ID" value="KCW76912.1"/>
    <property type="molecule type" value="Genomic_DNA"/>
</dbReference>
<dbReference type="Gene3D" id="1.25.40.20">
    <property type="entry name" value="Ankyrin repeat-containing domain"/>
    <property type="match status" value="3"/>
</dbReference>
<dbReference type="InterPro" id="IPR002110">
    <property type="entry name" value="Ankyrin_rpt"/>
</dbReference>
<accession>A0A059CEW8</accession>
<dbReference type="InterPro" id="IPR036770">
    <property type="entry name" value="Ankyrin_rpt-contain_sf"/>
</dbReference>
<reference evidence="2" key="1">
    <citation type="submission" date="2013-07" db="EMBL/GenBank/DDBJ databases">
        <title>The genome of Eucalyptus grandis.</title>
        <authorList>
            <person name="Schmutz J."/>
            <person name="Hayes R."/>
            <person name="Myburg A."/>
            <person name="Tuskan G."/>
            <person name="Grattapaglia D."/>
            <person name="Rokhsar D.S."/>
        </authorList>
    </citation>
    <scope>NUCLEOTIDE SEQUENCE</scope>
    <source>
        <tissue evidence="2">Leaf extractions</tissue>
    </source>
</reference>
<dbReference type="SUPFAM" id="SSF48403">
    <property type="entry name" value="Ankyrin repeat"/>
    <property type="match status" value="1"/>
</dbReference>
<dbReference type="PROSITE" id="PS50297">
    <property type="entry name" value="ANK_REP_REGION"/>
    <property type="match status" value="2"/>
</dbReference>
<dbReference type="PROSITE" id="PS50088">
    <property type="entry name" value="ANK_REPEAT"/>
    <property type="match status" value="2"/>
</dbReference>
<dbReference type="STRING" id="71139.A0A059CEW8"/>
<organism evidence="2">
    <name type="scientific">Eucalyptus grandis</name>
    <name type="common">Flooded gum</name>
    <dbReference type="NCBI Taxonomy" id="71139"/>
    <lineage>
        <taxon>Eukaryota</taxon>
        <taxon>Viridiplantae</taxon>
        <taxon>Streptophyta</taxon>
        <taxon>Embryophyta</taxon>
        <taxon>Tracheophyta</taxon>
        <taxon>Spermatophyta</taxon>
        <taxon>Magnoliopsida</taxon>
        <taxon>eudicotyledons</taxon>
        <taxon>Gunneridae</taxon>
        <taxon>Pentapetalae</taxon>
        <taxon>rosids</taxon>
        <taxon>malvids</taxon>
        <taxon>Myrtales</taxon>
        <taxon>Myrtaceae</taxon>
        <taxon>Myrtoideae</taxon>
        <taxon>Eucalypteae</taxon>
        <taxon>Eucalyptus</taxon>
    </lineage>
</organism>